<name>A0A922MLI3_SPOEX</name>
<dbReference type="AlphaFoldDB" id="A0A922MLI3"/>
<evidence type="ECO:0000313" key="3">
    <source>
        <dbReference type="Proteomes" id="UP000814243"/>
    </source>
</evidence>
<evidence type="ECO:0000313" key="2">
    <source>
        <dbReference type="EMBL" id="KAH9639475.1"/>
    </source>
</evidence>
<dbReference type="EMBL" id="JACEFF010000337">
    <property type="protein sequence ID" value="KAH9639475.1"/>
    <property type="molecule type" value="Genomic_DNA"/>
</dbReference>
<proteinExistence type="predicted"/>
<accession>A0A922MLI3</accession>
<sequence length="359" mass="42053">MAYSCGLLFHTILFFISITLQNTHCSPSTPYGLQPVFLPEDMDDETYAALIFQRPDLEPYLSAQRKAQLRRRMTMGNSDYENDEEDQVLLVENDDDDITTPLSDFEDGRKTELVNPALVPESNYYRASNRGRSLIGKKEKMINNTRRQILNVFKTDETIAWGDAWLVANCYVCYQNWRGQEIPVLHLCHTGFHSNNWKYKTTGRFFRSVCYYNWDYRNSGFWKYKRYLWQGAYKYPGTRGLTLHRLGGHIRGCSKRYADVGEVFTVRGCRGWWPHKIGYLMESRLIRLEVPIVRLENETCRIAHHATLTPFHRGISLFARFRACVCFGRYCNNAVANDIHIPLLLFGYIFVHNEIKLYL</sequence>
<gene>
    <name evidence="2" type="ORF">HF086_003608</name>
</gene>
<reference evidence="2" key="1">
    <citation type="journal article" date="2021" name="G3 (Bethesda)">
        <title>Genome and transcriptome analysis of the beet armyworm Spodoptera exigua reveals targets for pest control. .</title>
        <authorList>
            <person name="Simon S."/>
            <person name="Breeschoten T."/>
            <person name="Jansen H.J."/>
            <person name="Dirks R.P."/>
            <person name="Schranz M.E."/>
            <person name="Ros V.I.D."/>
        </authorList>
    </citation>
    <scope>NUCLEOTIDE SEQUENCE</scope>
    <source>
        <strain evidence="2">TB_SE_WUR_2020</strain>
    </source>
</reference>
<evidence type="ECO:0000256" key="1">
    <source>
        <dbReference type="SAM" id="SignalP"/>
    </source>
</evidence>
<keyword evidence="1" id="KW-0732">Signal</keyword>
<feature type="chain" id="PRO_5037503136" evidence="1">
    <location>
        <begin position="26"/>
        <end position="359"/>
    </location>
</feature>
<organism evidence="2 3">
    <name type="scientific">Spodoptera exigua</name>
    <name type="common">Beet armyworm</name>
    <name type="synonym">Noctua fulgens</name>
    <dbReference type="NCBI Taxonomy" id="7107"/>
    <lineage>
        <taxon>Eukaryota</taxon>
        <taxon>Metazoa</taxon>
        <taxon>Ecdysozoa</taxon>
        <taxon>Arthropoda</taxon>
        <taxon>Hexapoda</taxon>
        <taxon>Insecta</taxon>
        <taxon>Pterygota</taxon>
        <taxon>Neoptera</taxon>
        <taxon>Endopterygota</taxon>
        <taxon>Lepidoptera</taxon>
        <taxon>Glossata</taxon>
        <taxon>Ditrysia</taxon>
        <taxon>Noctuoidea</taxon>
        <taxon>Noctuidae</taxon>
        <taxon>Amphipyrinae</taxon>
        <taxon>Spodoptera</taxon>
    </lineage>
</organism>
<dbReference type="Proteomes" id="UP000814243">
    <property type="component" value="Unassembled WGS sequence"/>
</dbReference>
<feature type="signal peptide" evidence="1">
    <location>
        <begin position="1"/>
        <end position="25"/>
    </location>
</feature>
<protein>
    <submittedName>
        <fullName evidence="2">Uncharacterized protein</fullName>
    </submittedName>
</protein>
<comment type="caution">
    <text evidence="2">The sequence shown here is derived from an EMBL/GenBank/DDBJ whole genome shotgun (WGS) entry which is preliminary data.</text>
</comment>